<feature type="domain" description="Peroxin/Ferlin" evidence="9">
    <location>
        <begin position="375"/>
        <end position="408"/>
    </location>
</feature>
<evidence type="ECO:0000256" key="4">
    <source>
        <dbReference type="ARBA" id="ARBA00023136"/>
    </source>
</evidence>
<reference evidence="10 11" key="1">
    <citation type="journal article" date="2019" name="BMC Genomics">
        <title>Chromosome level assembly and comparative genome analysis confirm lager-brewing yeasts originated from a single hybridization.</title>
        <authorList>
            <person name="Salazar A.N."/>
            <person name="Gorter de Vries A.R."/>
            <person name="van den Broek M."/>
            <person name="Brouwers N."/>
            <person name="de la Torre Cortes P."/>
            <person name="Kuijpers N.G.A."/>
            <person name="Daran J.G."/>
            <person name="Abeel T."/>
        </authorList>
    </citation>
    <scope>NUCLEOTIDE SEQUENCE [LARGE SCALE GENOMIC DNA]</scope>
    <source>
        <strain evidence="10 11">CBS 1483</strain>
    </source>
</reference>
<dbReference type="InterPro" id="IPR006614">
    <property type="entry name" value="Peroxin/Ferlin"/>
</dbReference>
<keyword evidence="2 7" id="KW-0812">Transmembrane</keyword>
<feature type="region of interest" description="Disordered" evidence="6">
    <location>
        <begin position="429"/>
        <end position="523"/>
    </location>
</feature>
<evidence type="ECO:0000313" key="11">
    <source>
        <dbReference type="Proteomes" id="UP000501346"/>
    </source>
</evidence>
<dbReference type="SMART" id="SM00693">
    <property type="entry name" value="DysFN"/>
    <property type="match status" value="1"/>
</dbReference>
<proteinExistence type="predicted"/>
<feature type="compositionally biased region" description="Basic and acidic residues" evidence="6">
    <location>
        <begin position="478"/>
        <end position="503"/>
    </location>
</feature>
<evidence type="ECO:0000256" key="7">
    <source>
        <dbReference type="SAM" id="Phobius"/>
    </source>
</evidence>
<accession>A0A6C1DYE4</accession>
<keyword evidence="5" id="KW-0576">Peroxisome</keyword>
<name>A0A6C1DYE4_SACPS</name>
<keyword evidence="4 7" id="KW-0472">Membrane</keyword>
<dbReference type="PANTHER" id="PTHR31679">
    <property type="entry name" value="PEROXISOMAL MEMBRANE PROTEIN PEX30-RELATED"/>
    <property type="match status" value="1"/>
</dbReference>
<organism evidence="10 11">
    <name type="scientific">Saccharomyces pastorianus</name>
    <name type="common">Lager yeast</name>
    <name type="synonym">Saccharomyces cerevisiae x Saccharomyces eubayanus</name>
    <dbReference type="NCBI Taxonomy" id="27292"/>
    <lineage>
        <taxon>Eukaryota</taxon>
        <taxon>Fungi</taxon>
        <taxon>Dikarya</taxon>
        <taxon>Ascomycota</taxon>
        <taxon>Saccharomycotina</taxon>
        <taxon>Saccharomycetes</taxon>
        <taxon>Saccharomycetales</taxon>
        <taxon>Saccharomycetaceae</taxon>
        <taxon>Saccharomyces</taxon>
    </lineage>
</organism>
<dbReference type="Proteomes" id="UP000501346">
    <property type="component" value="Chromosome ScXII"/>
</dbReference>
<evidence type="ECO:0000313" key="10">
    <source>
        <dbReference type="EMBL" id="QID81264.1"/>
    </source>
</evidence>
<evidence type="ECO:0000256" key="3">
    <source>
        <dbReference type="ARBA" id="ARBA00022989"/>
    </source>
</evidence>
<evidence type="ECO:0000256" key="2">
    <source>
        <dbReference type="ARBA" id="ARBA00022692"/>
    </source>
</evidence>
<dbReference type="OrthoDB" id="5586090at2759"/>
<protein>
    <submittedName>
        <fullName evidence="10">Peroxisome-protein</fullName>
    </submittedName>
</protein>
<evidence type="ECO:0000256" key="5">
    <source>
        <dbReference type="ARBA" id="ARBA00023140"/>
    </source>
</evidence>
<keyword evidence="11" id="KW-1185">Reference proteome</keyword>
<dbReference type="InterPro" id="IPR052646">
    <property type="entry name" value="Peroxisomal_PEX28-32"/>
</dbReference>
<comment type="subcellular location">
    <subcellularLocation>
        <location evidence="1">Peroxisome membrane</location>
        <topology evidence="1">Multi-pass membrane protein</topology>
    </subcellularLocation>
</comment>
<evidence type="ECO:0000256" key="1">
    <source>
        <dbReference type="ARBA" id="ARBA00004585"/>
    </source>
</evidence>
<keyword evidence="3 7" id="KW-1133">Transmembrane helix</keyword>
<dbReference type="InterPro" id="IPR010482">
    <property type="entry name" value="TECPR1-like_DysF"/>
</dbReference>
<dbReference type="EMBL" id="CP048993">
    <property type="protein sequence ID" value="QID81264.1"/>
    <property type="molecule type" value="Genomic_DNA"/>
</dbReference>
<dbReference type="GO" id="GO:0005778">
    <property type="term" value="C:peroxisomal membrane"/>
    <property type="evidence" value="ECO:0007669"/>
    <property type="project" value="UniProtKB-SubCell"/>
</dbReference>
<gene>
    <name evidence="10" type="primary">PEX30_1</name>
    <name evidence="10" type="ORF">GRS66_003632</name>
</gene>
<evidence type="ECO:0000259" key="9">
    <source>
        <dbReference type="SMART" id="SM00694"/>
    </source>
</evidence>
<dbReference type="Pfam" id="PF06398">
    <property type="entry name" value="Pex24p"/>
    <property type="match status" value="1"/>
</dbReference>
<dbReference type="SMART" id="SM00694">
    <property type="entry name" value="DysFC"/>
    <property type="match status" value="1"/>
</dbReference>
<dbReference type="AlphaFoldDB" id="A0A6C1DYE4"/>
<sequence>MSDNTTNVHETRAKFAETLQPRIGGNTTKVIRAALEKNEAESGVSEDNDNGSLEKVNVATSPLLTSTPPTISKALVKLYPYLILIDEFLNVVTWTGKNIWSSVLMLCLFITTVEYFETLVKYFGHLAIIAILWGYSLLDNYIEGTLSSSPTLEDIALLMNRVSLKSDILLSPMVNLGTQDIQRLLYTTVILSPIYVMITWLLLPPRSLMLMVGMFLLTYHSPWSKVARRLLWKFKIVRLLVFYVTGLDLGGINKDQGIFATVQKQVKKLASTENSNGVLSDSKPIRFTYVLYENQRRWLGIGWKPSMLSYERTPWTDEFLNEAPSPENFHLPEETNTMVWRWVDKTWRLDMTNDGAIQVPNSKARTSADPSPDEGFIYYDNTWKKPSKEDSFSKYTRRRRWVRTAELVKTSDFDESVINLNRNSAIEQKVEENSTNGLTAEQELGGNKQEKDNAKKVGEPTTEETKEFAEASNINEGEFERISSTDEEVLKSRARDRLAKVLDDTEEKEQSNPTIGRDSKKAV</sequence>
<dbReference type="PANTHER" id="PTHR31679:SF2">
    <property type="entry name" value="PEROXISOMAL MEMBRANE PROTEIN PEX30-RELATED"/>
    <property type="match status" value="1"/>
</dbReference>
<evidence type="ECO:0000259" key="8">
    <source>
        <dbReference type="SMART" id="SM00693"/>
    </source>
</evidence>
<feature type="compositionally biased region" description="Basic and acidic residues" evidence="6">
    <location>
        <begin position="448"/>
        <end position="469"/>
    </location>
</feature>
<evidence type="ECO:0000256" key="6">
    <source>
        <dbReference type="SAM" id="MobiDB-lite"/>
    </source>
</evidence>
<dbReference type="GO" id="GO:0007031">
    <property type="term" value="P:peroxisome organization"/>
    <property type="evidence" value="ECO:0007669"/>
    <property type="project" value="UniProtKB-ARBA"/>
</dbReference>
<feature type="transmembrane region" description="Helical" evidence="7">
    <location>
        <begin position="184"/>
        <end position="202"/>
    </location>
</feature>
<feature type="domain" description="Peroxin/Ferlin" evidence="8">
    <location>
        <begin position="284"/>
        <end position="350"/>
    </location>
</feature>